<gene>
    <name evidence="2" type="ORF">PSFLO_01668</name>
</gene>
<dbReference type="OrthoDB" id="1714508at2759"/>
<feature type="compositionally biased region" description="Polar residues" evidence="1">
    <location>
        <begin position="59"/>
        <end position="70"/>
    </location>
</feature>
<dbReference type="Pfam" id="PF07818">
    <property type="entry name" value="HCNGP"/>
    <property type="match status" value="1"/>
</dbReference>
<feature type="compositionally biased region" description="Low complexity" evidence="1">
    <location>
        <begin position="47"/>
        <end position="58"/>
    </location>
</feature>
<feature type="region of interest" description="Disordered" evidence="1">
    <location>
        <begin position="172"/>
        <end position="289"/>
    </location>
</feature>
<dbReference type="InterPro" id="IPR012479">
    <property type="entry name" value="SAP30BP"/>
</dbReference>
<feature type="compositionally biased region" description="Basic and acidic residues" evidence="1">
    <location>
        <begin position="172"/>
        <end position="196"/>
    </location>
</feature>
<evidence type="ECO:0000313" key="3">
    <source>
        <dbReference type="Proteomes" id="UP000323386"/>
    </source>
</evidence>
<dbReference type="AlphaFoldDB" id="A0A5C3EXT4"/>
<dbReference type="GO" id="GO:0006355">
    <property type="term" value="P:regulation of DNA-templated transcription"/>
    <property type="evidence" value="ECO:0007669"/>
    <property type="project" value="InterPro"/>
</dbReference>
<reference evidence="2 3" key="1">
    <citation type="submission" date="2018-03" db="EMBL/GenBank/DDBJ databases">
        <authorList>
            <person name="Guldener U."/>
        </authorList>
    </citation>
    <scope>NUCLEOTIDE SEQUENCE [LARGE SCALE GENOMIC DNA]</scope>
    <source>
        <strain evidence="2 3">DAOM196992</strain>
    </source>
</reference>
<evidence type="ECO:0000313" key="2">
    <source>
        <dbReference type="EMBL" id="SPO36197.1"/>
    </source>
</evidence>
<name>A0A5C3EXT4_9BASI</name>
<dbReference type="PANTHER" id="PTHR13464">
    <property type="entry name" value="TRANSCRIPTIONAL REGULATOR PROTEIN HCNGP"/>
    <property type="match status" value="1"/>
</dbReference>
<accession>A0A5C3EXT4</accession>
<dbReference type="PANTHER" id="PTHR13464:SF0">
    <property type="entry name" value="SAP30-BINDING PROTEIN"/>
    <property type="match status" value="1"/>
</dbReference>
<feature type="region of interest" description="Disordered" evidence="1">
    <location>
        <begin position="26"/>
        <end position="102"/>
    </location>
</feature>
<evidence type="ECO:0000256" key="1">
    <source>
        <dbReference type="SAM" id="MobiDB-lite"/>
    </source>
</evidence>
<feature type="compositionally biased region" description="Low complexity" evidence="1">
    <location>
        <begin position="199"/>
        <end position="224"/>
    </location>
</feature>
<feature type="compositionally biased region" description="Basic and acidic residues" evidence="1">
    <location>
        <begin position="231"/>
        <end position="245"/>
    </location>
</feature>
<dbReference type="EMBL" id="OOIP01000003">
    <property type="protein sequence ID" value="SPO36197.1"/>
    <property type="molecule type" value="Genomic_DNA"/>
</dbReference>
<dbReference type="GO" id="GO:0005634">
    <property type="term" value="C:nucleus"/>
    <property type="evidence" value="ECO:0007669"/>
    <property type="project" value="TreeGrafter"/>
</dbReference>
<protein>
    <submittedName>
        <fullName evidence="2">Uncharacterized protein</fullName>
    </submittedName>
</protein>
<organism evidence="2 3">
    <name type="scientific">Pseudozyma flocculosa</name>
    <dbReference type="NCBI Taxonomy" id="84751"/>
    <lineage>
        <taxon>Eukaryota</taxon>
        <taxon>Fungi</taxon>
        <taxon>Dikarya</taxon>
        <taxon>Basidiomycota</taxon>
        <taxon>Ustilaginomycotina</taxon>
        <taxon>Ustilaginomycetes</taxon>
        <taxon>Ustilaginales</taxon>
        <taxon>Ustilaginaceae</taxon>
        <taxon>Pseudozyma</taxon>
    </lineage>
</organism>
<proteinExistence type="predicted"/>
<sequence length="289" mass="32056">MPARNLTFTLNRSSARDCCESVIDLIARSPQGGTTRSTSPPSPALPPNNLASPSPSSSKLEATSAFNASNPLHPLLPPPPPNAKADNDDERRWGLPTAHPRDWSPTLEAKLSRFWHLKAEGTHFNASLSSNRAFNNPHIYDKLVRFVRIDETASNFDDMAAWKTCLVDEAERRERNKDRLASEQRAAADRKEEQRKAQQRQSIAFAPSSSASASPSTRSPAASAGGISKRAAMDQVDRWKGKEGLRLGPPAHPSSSSSSSSDRHRHRRDEGKQQQQQQQQQQEKRKGWR</sequence>
<dbReference type="Proteomes" id="UP000323386">
    <property type="component" value="Unassembled WGS sequence"/>
</dbReference>
<keyword evidence="3" id="KW-1185">Reference proteome</keyword>